<gene>
    <name evidence="1" type="ORF">ElyMa_001805100</name>
</gene>
<keyword evidence="2" id="KW-1185">Reference proteome</keyword>
<protein>
    <submittedName>
        <fullName evidence="1">Uncharacterized protein</fullName>
    </submittedName>
</protein>
<dbReference type="AlphaFoldDB" id="A0AAV4EFK6"/>
<evidence type="ECO:0000313" key="2">
    <source>
        <dbReference type="Proteomes" id="UP000762676"/>
    </source>
</evidence>
<dbReference type="Proteomes" id="UP000762676">
    <property type="component" value="Unassembled WGS sequence"/>
</dbReference>
<reference evidence="1 2" key="1">
    <citation type="journal article" date="2021" name="Elife">
        <title>Chloroplast acquisition without the gene transfer in kleptoplastic sea slugs, Plakobranchus ocellatus.</title>
        <authorList>
            <person name="Maeda T."/>
            <person name="Takahashi S."/>
            <person name="Yoshida T."/>
            <person name="Shimamura S."/>
            <person name="Takaki Y."/>
            <person name="Nagai Y."/>
            <person name="Toyoda A."/>
            <person name="Suzuki Y."/>
            <person name="Arimoto A."/>
            <person name="Ishii H."/>
            <person name="Satoh N."/>
            <person name="Nishiyama T."/>
            <person name="Hasebe M."/>
            <person name="Maruyama T."/>
            <person name="Minagawa J."/>
            <person name="Obokata J."/>
            <person name="Shigenobu S."/>
        </authorList>
    </citation>
    <scope>NUCLEOTIDE SEQUENCE [LARGE SCALE GENOMIC DNA]</scope>
</reference>
<name>A0AAV4EFK6_9GAST</name>
<organism evidence="1 2">
    <name type="scientific">Elysia marginata</name>
    <dbReference type="NCBI Taxonomy" id="1093978"/>
    <lineage>
        <taxon>Eukaryota</taxon>
        <taxon>Metazoa</taxon>
        <taxon>Spiralia</taxon>
        <taxon>Lophotrochozoa</taxon>
        <taxon>Mollusca</taxon>
        <taxon>Gastropoda</taxon>
        <taxon>Heterobranchia</taxon>
        <taxon>Euthyneura</taxon>
        <taxon>Panpulmonata</taxon>
        <taxon>Sacoglossa</taxon>
        <taxon>Placobranchoidea</taxon>
        <taxon>Plakobranchidae</taxon>
        <taxon>Elysia</taxon>
    </lineage>
</organism>
<comment type="caution">
    <text evidence="1">The sequence shown here is derived from an EMBL/GenBank/DDBJ whole genome shotgun (WGS) entry which is preliminary data.</text>
</comment>
<evidence type="ECO:0000313" key="1">
    <source>
        <dbReference type="EMBL" id="GFR59827.1"/>
    </source>
</evidence>
<proteinExistence type="predicted"/>
<sequence>MHAFPDPILSPRFSPLIKARVQLIHADSKYSSHPRLTALSSFLIIYLFSDWTGVSLHCRTPILPPPPPPVLPRRRISQDSIKSMVLASSLLTPGPGLTPSHVIEPRPGQASHQVLLMSTRQEKVHRLN</sequence>
<dbReference type="EMBL" id="BMAT01003656">
    <property type="protein sequence ID" value="GFR59827.1"/>
    <property type="molecule type" value="Genomic_DNA"/>
</dbReference>
<accession>A0AAV4EFK6</accession>